<dbReference type="SUPFAM" id="SSF48403">
    <property type="entry name" value="Ankyrin repeat"/>
    <property type="match status" value="1"/>
</dbReference>
<comment type="subcellular location">
    <subcellularLocation>
        <location evidence="1">Membrane</location>
        <topology evidence="1">Multi-pass membrane protein</topology>
    </subcellularLocation>
</comment>
<dbReference type="SMART" id="SM00248">
    <property type="entry name" value="ANK"/>
    <property type="match status" value="5"/>
</dbReference>
<feature type="transmembrane region" description="Helical" evidence="7">
    <location>
        <begin position="319"/>
        <end position="342"/>
    </location>
</feature>
<reference evidence="9 10" key="2">
    <citation type="journal article" date="2018" name="Hortic Res">
        <title>Improved Brassica rapa reference genome by single-molecule sequencing and chromosome conformation capture technologies.</title>
        <authorList>
            <person name="Zhang L."/>
            <person name="Cai X."/>
            <person name="Wu J."/>
            <person name="Liu M."/>
            <person name="Grob S."/>
            <person name="Cheng F."/>
            <person name="Liang J."/>
            <person name="Cai C."/>
            <person name="Liu Z."/>
            <person name="Liu B."/>
            <person name="Wang F."/>
            <person name="Li S."/>
            <person name="Liu F."/>
            <person name="Li X."/>
            <person name="Cheng L."/>
            <person name="Yang W."/>
            <person name="Li M.H."/>
            <person name="Grossniklaus U."/>
            <person name="Zheng H."/>
            <person name="Wang X."/>
        </authorList>
    </citation>
    <scope>NUCLEOTIDE SEQUENCE [LARGE SCALE GENOMIC DNA]</scope>
    <source>
        <strain evidence="9 10">cv. Chiifu-401-42</strain>
    </source>
</reference>
<dbReference type="InterPro" id="IPR002110">
    <property type="entry name" value="Ankyrin_rpt"/>
</dbReference>
<dbReference type="AlphaFoldDB" id="M4C9E4"/>
<reference evidence="9" key="3">
    <citation type="submission" date="2023-03" db="UniProtKB">
        <authorList>
            <consortium name="EnsemblPlants"/>
        </authorList>
    </citation>
    <scope>IDENTIFICATION</scope>
    <source>
        <strain evidence="9">cv. Chiifu-401-42</strain>
    </source>
</reference>
<evidence type="ECO:0000313" key="10">
    <source>
        <dbReference type="Proteomes" id="UP000011750"/>
    </source>
</evidence>
<reference evidence="9 10" key="1">
    <citation type="journal article" date="2011" name="Nat. Genet.">
        <title>The genome of the mesopolyploid crop species Brassica rapa.</title>
        <authorList>
            <consortium name="Brassica rapa Genome Sequencing Project Consortium"/>
            <person name="Wang X."/>
            <person name="Wang H."/>
            <person name="Wang J."/>
            <person name="Sun R."/>
            <person name="Wu J."/>
            <person name="Liu S."/>
            <person name="Bai Y."/>
            <person name="Mun J.H."/>
            <person name="Bancroft I."/>
            <person name="Cheng F."/>
            <person name="Huang S."/>
            <person name="Li X."/>
            <person name="Hua W."/>
            <person name="Wang J."/>
            <person name="Wang X."/>
            <person name="Freeling M."/>
            <person name="Pires J.C."/>
            <person name="Paterson A.H."/>
            <person name="Chalhoub B."/>
            <person name="Wang B."/>
            <person name="Hayward A."/>
            <person name="Sharpe A.G."/>
            <person name="Park B.S."/>
            <person name="Weisshaar B."/>
            <person name="Liu B."/>
            <person name="Li B."/>
            <person name="Liu B."/>
            <person name="Tong C."/>
            <person name="Song C."/>
            <person name="Duran C."/>
            <person name="Peng C."/>
            <person name="Geng C."/>
            <person name="Koh C."/>
            <person name="Lin C."/>
            <person name="Edwards D."/>
            <person name="Mu D."/>
            <person name="Shen D."/>
            <person name="Soumpourou E."/>
            <person name="Li F."/>
            <person name="Fraser F."/>
            <person name="Conant G."/>
            <person name="Lassalle G."/>
            <person name="King G.J."/>
            <person name="Bonnema G."/>
            <person name="Tang H."/>
            <person name="Wang H."/>
            <person name="Belcram H."/>
            <person name="Zhou H."/>
            <person name="Hirakawa H."/>
            <person name="Abe H."/>
            <person name="Guo H."/>
            <person name="Wang H."/>
            <person name="Jin H."/>
            <person name="Parkin I.A."/>
            <person name="Batley J."/>
            <person name="Kim J.S."/>
            <person name="Just J."/>
            <person name="Li J."/>
            <person name="Xu J."/>
            <person name="Deng J."/>
            <person name="Kim J.A."/>
            <person name="Li J."/>
            <person name="Yu J."/>
            <person name="Meng J."/>
            <person name="Wang J."/>
            <person name="Min J."/>
            <person name="Poulain J."/>
            <person name="Wang J."/>
            <person name="Hatakeyama K."/>
            <person name="Wu K."/>
            <person name="Wang L."/>
            <person name="Fang L."/>
            <person name="Trick M."/>
            <person name="Links M.G."/>
            <person name="Zhao M."/>
            <person name="Jin M."/>
            <person name="Ramchiary N."/>
            <person name="Drou N."/>
            <person name="Berkman P.J."/>
            <person name="Cai Q."/>
            <person name="Huang Q."/>
            <person name="Li R."/>
            <person name="Tabata S."/>
            <person name="Cheng S."/>
            <person name="Zhang S."/>
            <person name="Zhang S."/>
            <person name="Huang S."/>
            <person name="Sato S."/>
            <person name="Sun S."/>
            <person name="Kwon S.J."/>
            <person name="Choi S.R."/>
            <person name="Lee T.H."/>
            <person name="Fan W."/>
            <person name="Zhao X."/>
            <person name="Tan X."/>
            <person name="Xu X."/>
            <person name="Wang Y."/>
            <person name="Qiu Y."/>
            <person name="Yin Y."/>
            <person name="Li Y."/>
            <person name="Du Y."/>
            <person name="Liao Y."/>
            <person name="Lim Y."/>
            <person name="Narusaka Y."/>
            <person name="Wang Y."/>
            <person name="Wang Z."/>
            <person name="Li Z."/>
            <person name="Wang Z."/>
            <person name="Xiong Z."/>
            <person name="Zhang Z."/>
        </authorList>
    </citation>
    <scope>NUCLEOTIDE SEQUENCE [LARGE SCALE GENOMIC DNA]</scope>
    <source>
        <strain evidence="9 10">cv. Chiifu-401-42</strain>
    </source>
</reference>
<dbReference type="EnsemblPlants" id="Bra000823.1">
    <property type="protein sequence ID" value="Bra000823.1-P"/>
    <property type="gene ID" value="Bra000823"/>
</dbReference>
<name>M4C9E4_BRACM</name>
<evidence type="ECO:0000256" key="7">
    <source>
        <dbReference type="SAM" id="Phobius"/>
    </source>
</evidence>
<evidence type="ECO:0000256" key="4">
    <source>
        <dbReference type="ARBA" id="ARBA00022989"/>
    </source>
</evidence>
<protein>
    <recommendedName>
        <fullName evidence="8">PGG domain-containing protein</fullName>
    </recommendedName>
</protein>
<evidence type="ECO:0000259" key="8">
    <source>
        <dbReference type="Pfam" id="PF13962"/>
    </source>
</evidence>
<dbReference type="Pfam" id="PF13962">
    <property type="entry name" value="PGG"/>
    <property type="match status" value="1"/>
</dbReference>
<keyword evidence="6 7" id="KW-0472">Membrane</keyword>
<keyword evidence="4 7" id="KW-1133">Transmembrane helix</keyword>
<dbReference type="Gene3D" id="1.25.40.20">
    <property type="entry name" value="Ankyrin repeat-containing domain"/>
    <property type="match status" value="1"/>
</dbReference>
<dbReference type="HOGENOM" id="CLU_000134_36_4_1"/>
<dbReference type="PANTHER" id="PTHR24186:SF46">
    <property type="entry name" value="PROTEIN ACCELERATED CELL DEATH 6-LIKE"/>
    <property type="match status" value="1"/>
</dbReference>
<keyword evidence="5" id="KW-0040">ANK repeat</keyword>
<feature type="transmembrane region" description="Helical" evidence="7">
    <location>
        <begin position="235"/>
        <end position="256"/>
    </location>
</feature>
<feature type="transmembrane region" description="Helical" evidence="7">
    <location>
        <begin position="362"/>
        <end position="382"/>
    </location>
</feature>
<feature type="transmembrane region" description="Helical" evidence="7">
    <location>
        <begin position="389"/>
        <end position="407"/>
    </location>
</feature>
<proteinExistence type="predicted"/>
<dbReference type="Pfam" id="PF12796">
    <property type="entry name" value="Ank_2"/>
    <property type="match status" value="1"/>
</dbReference>
<organism evidence="9 10">
    <name type="scientific">Brassica campestris</name>
    <name type="common">Field mustard</name>
    <dbReference type="NCBI Taxonomy" id="3711"/>
    <lineage>
        <taxon>Eukaryota</taxon>
        <taxon>Viridiplantae</taxon>
        <taxon>Streptophyta</taxon>
        <taxon>Embryophyta</taxon>
        <taxon>Tracheophyta</taxon>
        <taxon>Spermatophyta</taxon>
        <taxon>Magnoliopsida</taxon>
        <taxon>eudicotyledons</taxon>
        <taxon>Gunneridae</taxon>
        <taxon>Pentapetalae</taxon>
        <taxon>rosids</taxon>
        <taxon>malvids</taxon>
        <taxon>Brassicales</taxon>
        <taxon>Brassicaceae</taxon>
        <taxon>Brassiceae</taxon>
        <taxon>Brassica</taxon>
    </lineage>
</organism>
<dbReference type="STRING" id="51351.M4C9E4"/>
<dbReference type="PANTHER" id="PTHR24186">
    <property type="entry name" value="PROTEIN PHOSPHATASE 1 REGULATORY SUBUNIT"/>
    <property type="match status" value="1"/>
</dbReference>
<dbReference type="InParanoid" id="M4C9E4"/>
<evidence type="ECO:0000256" key="5">
    <source>
        <dbReference type="ARBA" id="ARBA00023043"/>
    </source>
</evidence>
<accession>M4C9E4</accession>
<feature type="transmembrane region" description="Helical" evidence="7">
    <location>
        <begin position="276"/>
        <end position="298"/>
    </location>
</feature>
<evidence type="ECO:0000313" key="9">
    <source>
        <dbReference type="EnsemblPlants" id="Bra000823.1-P"/>
    </source>
</evidence>
<keyword evidence="3" id="KW-0677">Repeat</keyword>
<dbReference type="eggNOG" id="KOG0504">
    <property type="taxonomic scope" value="Eukaryota"/>
</dbReference>
<evidence type="ECO:0000256" key="2">
    <source>
        <dbReference type="ARBA" id="ARBA00022692"/>
    </source>
</evidence>
<dbReference type="Proteomes" id="UP000011750">
    <property type="component" value="Chromosome A03"/>
</dbReference>
<dbReference type="Gramene" id="Bra000823.1">
    <property type="protein sequence ID" value="Bra000823.1-P"/>
    <property type="gene ID" value="Bra000823"/>
</dbReference>
<keyword evidence="2 7" id="KW-0812">Transmembrane</keyword>
<dbReference type="InterPro" id="IPR026961">
    <property type="entry name" value="PGG_dom"/>
</dbReference>
<dbReference type="GO" id="GO:0016020">
    <property type="term" value="C:membrane"/>
    <property type="evidence" value="ECO:0000318"/>
    <property type="project" value="GO_Central"/>
</dbReference>
<feature type="domain" description="PGG" evidence="8">
    <location>
        <begin position="271"/>
        <end position="380"/>
    </location>
</feature>
<dbReference type="InterPro" id="IPR036770">
    <property type="entry name" value="Ankyrin_rpt-contain_sf"/>
</dbReference>
<evidence type="ECO:0000256" key="3">
    <source>
        <dbReference type="ARBA" id="ARBA00022737"/>
    </source>
</evidence>
<keyword evidence="10" id="KW-1185">Reference proteome</keyword>
<dbReference type="OMA" id="FICHYLV"/>
<sequence length="444" mass="49810">MAVRVGNVLLVKEMLKDTPDNSQDLGLEGNNFLAHAALKARNTDILDCVHQKCPRLLDVLDEEGMSCLSVGASIGFNRGVRNLLNRSENKVYVSNNDGSFPIHIAMKRRHIYLVSEILKYCPESKYLLNRKGQNILHIAASSGKMDLYFFSYLLGAAARSIFLRDGRFSRLMEKQDVDGNTPLHLATMNWRPRTIFCLLCHYNRKCMATRNNSGLTALDIAEGSMHPNYIFRERVSLLVLLYFYVTSRGFFTRKMFTEKITKPSYPLDADKNKDYVNTLLVVSALVATVTFAAGFTIPGGFNSSGPNSGRATLAGDPKLIFFIVFDILAMQSSIVTISTLIWAQLADPSLVHRSLNTVTLPLLYFSLLCMSVAFYCGVWVAFAHVIEFVAVLEITFWNFLFLMLFLLGPHVIIQIPGIPALFGPYFLLFVLFVDDDHHEQASAT</sequence>
<evidence type="ECO:0000256" key="1">
    <source>
        <dbReference type="ARBA" id="ARBA00004141"/>
    </source>
</evidence>
<evidence type="ECO:0000256" key="6">
    <source>
        <dbReference type="ARBA" id="ARBA00023136"/>
    </source>
</evidence>
<feature type="transmembrane region" description="Helical" evidence="7">
    <location>
        <begin position="413"/>
        <end position="433"/>
    </location>
</feature>